<name>A0A914ULK6_9BILA</name>
<dbReference type="Proteomes" id="UP000887566">
    <property type="component" value="Unplaced"/>
</dbReference>
<dbReference type="WBParaSite" id="PSAMB.scaffold1070size36389.g10855.t1">
    <property type="protein sequence ID" value="PSAMB.scaffold1070size36389.g10855.t1"/>
    <property type="gene ID" value="PSAMB.scaffold1070size36389.g10855"/>
</dbReference>
<evidence type="ECO:0000313" key="3">
    <source>
        <dbReference type="WBParaSite" id="PSAMB.scaffold1070size36389.g10855.t1"/>
    </source>
</evidence>
<proteinExistence type="predicted"/>
<evidence type="ECO:0000256" key="1">
    <source>
        <dbReference type="SAM" id="MobiDB-lite"/>
    </source>
</evidence>
<reference evidence="3" key="1">
    <citation type="submission" date="2022-11" db="UniProtKB">
        <authorList>
            <consortium name="WormBaseParasite"/>
        </authorList>
    </citation>
    <scope>IDENTIFICATION</scope>
</reference>
<protein>
    <submittedName>
        <fullName evidence="3">Uncharacterized protein</fullName>
    </submittedName>
</protein>
<keyword evidence="2" id="KW-1185">Reference proteome</keyword>
<accession>A0A914ULK6</accession>
<feature type="region of interest" description="Disordered" evidence="1">
    <location>
        <begin position="113"/>
        <end position="207"/>
    </location>
</feature>
<sequence length="207" mass="22830">MRKAENVAVVRSTAPLACIIDALRPRRLFVSAPPIRFATARRRNTARTLYSTSLDAPKHFCCRRIRPCLSTFQLIWRRYLRANGCGRPAIDCVWPERAQNAKSAADSEAIIVARPPTHSPTTTNSQRAQPPTTESIMASRIGDHRRSPTRTQAQTELRETAAKPLLIKTKRTTASPDRSRRVATDAPKEAPTPKGAQGVACPSSATH</sequence>
<feature type="compositionally biased region" description="Basic and acidic residues" evidence="1">
    <location>
        <begin position="177"/>
        <end position="188"/>
    </location>
</feature>
<feature type="compositionally biased region" description="Polar residues" evidence="1">
    <location>
        <begin position="119"/>
        <end position="136"/>
    </location>
</feature>
<evidence type="ECO:0000313" key="2">
    <source>
        <dbReference type="Proteomes" id="UP000887566"/>
    </source>
</evidence>
<organism evidence="2 3">
    <name type="scientific">Plectus sambesii</name>
    <dbReference type="NCBI Taxonomy" id="2011161"/>
    <lineage>
        <taxon>Eukaryota</taxon>
        <taxon>Metazoa</taxon>
        <taxon>Ecdysozoa</taxon>
        <taxon>Nematoda</taxon>
        <taxon>Chromadorea</taxon>
        <taxon>Plectida</taxon>
        <taxon>Plectina</taxon>
        <taxon>Plectoidea</taxon>
        <taxon>Plectidae</taxon>
        <taxon>Plectus</taxon>
    </lineage>
</organism>
<dbReference type="AlphaFoldDB" id="A0A914ULK6"/>